<dbReference type="GeneID" id="98173467"/>
<proteinExistence type="predicted"/>
<sequence length="226" mass="24457">MAGQEPDKSKLNEIAHQAEQDLNTYQAKTGAGKGRATGLEDFGVNDLVEDKFPGASVKVGEDLVTNRGYNRRIPGDEGGDVDETGRFIRGSAYEGSGGPEDKTAHIYQHNPGKTEESTVKGWGKDPQQLERANLRTDRPDLLPAEEAVGGRGREPARQDELSEQGRLAAKANLGLAPESRKEVPAQGSRGSQFKGEYYEAPEEVPDARADQNEIPPESVVETSKTI</sequence>
<dbReference type="RefSeq" id="XP_070914245.1">
    <property type="nucleotide sequence ID" value="XM_071058144.1"/>
</dbReference>
<keyword evidence="3" id="KW-1185">Reference proteome</keyword>
<evidence type="ECO:0000313" key="3">
    <source>
        <dbReference type="Proteomes" id="UP001628179"/>
    </source>
</evidence>
<evidence type="ECO:0000313" key="2">
    <source>
        <dbReference type="EMBL" id="GAB1312512.1"/>
    </source>
</evidence>
<protein>
    <submittedName>
        <fullName evidence="2">Uncharacterized protein</fullName>
    </submittedName>
</protein>
<reference evidence="2 3" key="1">
    <citation type="submission" date="2024-09" db="EMBL/GenBank/DDBJ databases">
        <title>Itraconazole resistance in Madurella fahalii resulting from another homologue of gene encoding cytochrome P450 14-alpha sterol demethylase (CYP51).</title>
        <authorList>
            <person name="Yoshioka I."/>
            <person name="Fahal A.H."/>
            <person name="Kaneko S."/>
            <person name="Yaguchi T."/>
        </authorList>
    </citation>
    <scope>NUCLEOTIDE SEQUENCE [LARGE SCALE GENOMIC DNA]</scope>
    <source>
        <strain evidence="2 3">IFM 68171</strain>
    </source>
</reference>
<feature type="compositionally biased region" description="Basic and acidic residues" evidence="1">
    <location>
        <begin position="151"/>
        <end position="160"/>
    </location>
</feature>
<dbReference type="Proteomes" id="UP001628179">
    <property type="component" value="Unassembled WGS sequence"/>
</dbReference>
<name>A0ABQ0G438_9PEZI</name>
<dbReference type="EMBL" id="BAAFSV010000001">
    <property type="protein sequence ID" value="GAB1312512.1"/>
    <property type="molecule type" value="Genomic_DNA"/>
</dbReference>
<gene>
    <name evidence="2" type="ORF">MFIFM68171_02722</name>
</gene>
<evidence type="ECO:0000256" key="1">
    <source>
        <dbReference type="SAM" id="MobiDB-lite"/>
    </source>
</evidence>
<comment type="caution">
    <text evidence="2">The sequence shown here is derived from an EMBL/GenBank/DDBJ whole genome shotgun (WGS) entry which is preliminary data.</text>
</comment>
<accession>A0ABQ0G438</accession>
<organism evidence="2 3">
    <name type="scientific">Madurella fahalii</name>
    <dbReference type="NCBI Taxonomy" id="1157608"/>
    <lineage>
        <taxon>Eukaryota</taxon>
        <taxon>Fungi</taxon>
        <taxon>Dikarya</taxon>
        <taxon>Ascomycota</taxon>
        <taxon>Pezizomycotina</taxon>
        <taxon>Sordariomycetes</taxon>
        <taxon>Sordariomycetidae</taxon>
        <taxon>Sordariales</taxon>
        <taxon>Sordariales incertae sedis</taxon>
        <taxon>Madurella</taxon>
    </lineage>
</organism>
<feature type="region of interest" description="Disordered" evidence="1">
    <location>
        <begin position="68"/>
        <end position="226"/>
    </location>
</feature>